<protein>
    <submittedName>
        <fullName evidence="1">755_t:CDS:1</fullName>
    </submittedName>
</protein>
<evidence type="ECO:0000313" key="1">
    <source>
        <dbReference type="EMBL" id="CAG8845534.1"/>
    </source>
</evidence>
<comment type="caution">
    <text evidence="1">The sequence shown here is derived from an EMBL/GenBank/DDBJ whole genome shotgun (WGS) entry which is preliminary data.</text>
</comment>
<evidence type="ECO:0000313" key="2">
    <source>
        <dbReference type="Proteomes" id="UP000789901"/>
    </source>
</evidence>
<dbReference type="Proteomes" id="UP000789901">
    <property type="component" value="Unassembled WGS sequence"/>
</dbReference>
<dbReference type="EMBL" id="CAJVQB010079910">
    <property type="protein sequence ID" value="CAG8845534.1"/>
    <property type="molecule type" value="Genomic_DNA"/>
</dbReference>
<feature type="non-terminal residue" evidence="1">
    <location>
        <position position="1"/>
    </location>
</feature>
<dbReference type="PANTHER" id="PTHR46954">
    <property type="entry name" value="C2H2-TYPE DOMAIN-CONTAINING PROTEIN"/>
    <property type="match status" value="1"/>
</dbReference>
<reference evidence="1 2" key="1">
    <citation type="submission" date="2021-06" db="EMBL/GenBank/DDBJ databases">
        <authorList>
            <person name="Kallberg Y."/>
            <person name="Tangrot J."/>
            <person name="Rosling A."/>
        </authorList>
    </citation>
    <scope>NUCLEOTIDE SEQUENCE [LARGE SCALE GENOMIC DNA]</scope>
    <source>
        <strain evidence="1 2">120-4 pot B 10/14</strain>
    </source>
</reference>
<keyword evidence="2" id="KW-1185">Reference proteome</keyword>
<feature type="non-terminal residue" evidence="1">
    <location>
        <position position="302"/>
    </location>
</feature>
<proteinExistence type="predicted"/>
<sequence>DNKAKVSVGIPAIGRHFETMQTILAPILVLDHDFSIGSSQKLVLSVYLLINSKETDESLLVGQLSIFIRAQWHLGSLSATHITDILSLVSNRRFNRVFRYNNKIKPLWVLLVDGGLDENLWYFKNIVQYCKLFCCLNLDYLTIRTHALNQSAYNLVEQSIPSLSKKVATITLPIDYFENHLDSQGNVQDYEIGLQNFRYAGQALADLWRKDLIYEKPVFAEYVDRQTTLFSNMLSSINKNELETKNIKKIVKTIMKIITTYLCYSLGLKVIEAAILLSTSNVFLPPLIKGKDGHYLNAIHTL</sequence>
<gene>
    <name evidence="1" type="ORF">GMARGA_LOCUS37692</name>
</gene>
<name>A0ABN7X1V6_GIGMA</name>
<dbReference type="PANTHER" id="PTHR46954:SF1">
    <property type="entry name" value="C2H2-TYPE DOMAIN-CONTAINING PROTEIN"/>
    <property type="match status" value="1"/>
</dbReference>
<organism evidence="1 2">
    <name type="scientific">Gigaspora margarita</name>
    <dbReference type="NCBI Taxonomy" id="4874"/>
    <lineage>
        <taxon>Eukaryota</taxon>
        <taxon>Fungi</taxon>
        <taxon>Fungi incertae sedis</taxon>
        <taxon>Mucoromycota</taxon>
        <taxon>Glomeromycotina</taxon>
        <taxon>Glomeromycetes</taxon>
        <taxon>Diversisporales</taxon>
        <taxon>Gigasporaceae</taxon>
        <taxon>Gigaspora</taxon>
    </lineage>
</organism>
<accession>A0ABN7X1V6</accession>